<dbReference type="PANTHER" id="PTHR30269:SF0">
    <property type="entry name" value="MEMBRANE TRANSPORTER PROTEIN YFCA-RELATED"/>
    <property type="match status" value="1"/>
</dbReference>
<dbReference type="EMBL" id="JBHSKD010000011">
    <property type="protein sequence ID" value="MFC5177470.1"/>
    <property type="molecule type" value="Genomic_DNA"/>
</dbReference>
<gene>
    <name evidence="9" type="ORF">ACFPGP_12355</name>
</gene>
<feature type="transmembrane region" description="Helical" evidence="8">
    <location>
        <begin position="210"/>
        <end position="229"/>
    </location>
</feature>
<keyword evidence="10" id="KW-1185">Reference proteome</keyword>
<keyword evidence="5 8" id="KW-0812">Transmembrane</keyword>
<feature type="transmembrane region" description="Helical" evidence="8">
    <location>
        <begin position="77"/>
        <end position="97"/>
    </location>
</feature>
<organism evidence="9 10">
    <name type="scientific">Nocardioides taihuensis</name>
    <dbReference type="NCBI Taxonomy" id="1835606"/>
    <lineage>
        <taxon>Bacteria</taxon>
        <taxon>Bacillati</taxon>
        <taxon>Actinomycetota</taxon>
        <taxon>Actinomycetes</taxon>
        <taxon>Propionibacteriales</taxon>
        <taxon>Nocardioidaceae</taxon>
        <taxon>Nocardioides</taxon>
    </lineage>
</organism>
<evidence type="ECO:0000256" key="3">
    <source>
        <dbReference type="ARBA" id="ARBA00022448"/>
    </source>
</evidence>
<proteinExistence type="inferred from homology"/>
<feature type="transmembrane region" description="Helical" evidence="8">
    <location>
        <begin position="46"/>
        <end position="65"/>
    </location>
</feature>
<accession>A0ABW0BJK3</accession>
<name>A0ABW0BJK3_9ACTN</name>
<comment type="subcellular location">
    <subcellularLocation>
        <location evidence="1 8">Cell membrane</location>
        <topology evidence="1 8">Multi-pass membrane protein</topology>
    </subcellularLocation>
</comment>
<dbReference type="InterPro" id="IPR002781">
    <property type="entry name" value="TM_pro_TauE-like"/>
</dbReference>
<evidence type="ECO:0000256" key="4">
    <source>
        <dbReference type="ARBA" id="ARBA00022475"/>
    </source>
</evidence>
<dbReference type="Pfam" id="PF01925">
    <property type="entry name" value="TauE"/>
    <property type="match status" value="1"/>
</dbReference>
<reference evidence="10" key="1">
    <citation type="journal article" date="2019" name="Int. J. Syst. Evol. Microbiol.">
        <title>The Global Catalogue of Microorganisms (GCM) 10K type strain sequencing project: providing services to taxonomists for standard genome sequencing and annotation.</title>
        <authorList>
            <consortium name="The Broad Institute Genomics Platform"/>
            <consortium name="The Broad Institute Genome Sequencing Center for Infectious Disease"/>
            <person name="Wu L."/>
            <person name="Ma J."/>
        </authorList>
    </citation>
    <scope>NUCLEOTIDE SEQUENCE [LARGE SCALE GENOMIC DNA]</scope>
    <source>
        <strain evidence="10">DFY41</strain>
    </source>
</reference>
<feature type="transmembrane region" description="Helical" evidence="8">
    <location>
        <begin position="184"/>
        <end position="203"/>
    </location>
</feature>
<keyword evidence="4 8" id="KW-1003">Cell membrane</keyword>
<evidence type="ECO:0000256" key="7">
    <source>
        <dbReference type="ARBA" id="ARBA00023136"/>
    </source>
</evidence>
<evidence type="ECO:0000256" key="8">
    <source>
        <dbReference type="RuleBase" id="RU363041"/>
    </source>
</evidence>
<feature type="transmembrane region" description="Helical" evidence="8">
    <location>
        <begin position="235"/>
        <end position="253"/>
    </location>
</feature>
<evidence type="ECO:0000256" key="6">
    <source>
        <dbReference type="ARBA" id="ARBA00022989"/>
    </source>
</evidence>
<evidence type="ECO:0000256" key="2">
    <source>
        <dbReference type="ARBA" id="ARBA00009142"/>
    </source>
</evidence>
<comment type="caution">
    <text evidence="9">The sequence shown here is derived from an EMBL/GenBank/DDBJ whole genome shotgun (WGS) entry which is preliminary data.</text>
</comment>
<protein>
    <recommendedName>
        <fullName evidence="8">Probable membrane transporter protein</fullName>
    </recommendedName>
</protein>
<dbReference type="Proteomes" id="UP001596087">
    <property type="component" value="Unassembled WGS sequence"/>
</dbReference>
<evidence type="ECO:0000256" key="1">
    <source>
        <dbReference type="ARBA" id="ARBA00004651"/>
    </source>
</evidence>
<feature type="transmembrane region" description="Helical" evidence="8">
    <location>
        <begin position="146"/>
        <end position="172"/>
    </location>
</feature>
<evidence type="ECO:0000256" key="5">
    <source>
        <dbReference type="ARBA" id="ARBA00022692"/>
    </source>
</evidence>
<keyword evidence="7 8" id="KW-0472">Membrane</keyword>
<comment type="similarity">
    <text evidence="2 8">Belongs to the 4-toluene sulfonate uptake permease (TSUP) (TC 2.A.102) family.</text>
</comment>
<dbReference type="PANTHER" id="PTHR30269">
    <property type="entry name" value="TRANSMEMBRANE PROTEIN YFCA"/>
    <property type="match status" value="1"/>
</dbReference>
<sequence>MTGAEQLAVLATGFGAGVLTATVGVATLLSFPVLLALGLPPVTANVSNTVGLTPAGISGSFGYRAELAEHPAVSRRVVVTCSLGSVVGAALLLGLPSSVFEQVAPWLILGTCLLVGAQPRISAWVRRRATGPAPEPRHALSPLTTGLATLVGVYGGYFGAGSGVMMLAVLGFGTDLDLRVLNATKTLAVLAGNGVAAVIYVFVADLDWPVVALLAAGSLVGGYVGAHVGRRLPTGLLRSLIVVAGVLGAISLLT</sequence>
<keyword evidence="3" id="KW-0813">Transport</keyword>
<feature type="transmembrane region" description="Helical" evidence="8">
    <location>
        <begin position="7"/>
        <end position="34"/>
    </location>
</feature>
<keyword evidence="6 8" id="KW-1133">Transmembrane helix</keyword>
<dbReference type="RefSeq" id="WP_378590524.1">
    <property type="nucleotide sequence ID" value="NZ_JBHSKD010000011.1"/>
</dbReference>
<dbReference type="InterPro" id="IPR052017">
    <property type="entry name" value="TSUP"/>
</dbReference>
<evidence type="ECO:0000313" key="9">
    <source>
        <dbReference type="EMBL" id="MFC5177470.1"/>
    </source>
</evidence>
<evidence type="ECO:0000313" key="10">
    <source>
        <dbReference type="Proteomes" id="UP001596087"/>
    </source>
</evidence>